<dbReference type="EMBL" id="CP085144">
    <property type="protein sequence ID" value="UOA14477.1"/>
    <property type="molecule type" value="Genomic_DNA"/>
</dbReference>
<evidence type="ECO:0000313" key="1">
    <source>
        <dbReference type="EMBL" id="UOA14477.1"/>
    </source>
</evidence>
<proteinExistence type="predicted"/>
<dbReference type="PROSITE" id="PS51257">
    <property type="entry name" value="PROKAR_LIPOPROTEIN"/>
    <property type="match status" value="1"/>
</dbReference>
<name>A0ABY3ZII6_9RHOB</name>
<dbReference type="RefSeq" id="WP_243262831.1">
    <property type="nucleotide sequence ID" value="NZ_CP085144.1"/>
</dbReference>
<organism evidence="1 2">
    <name type="scientific">Sulfitobacter dubius</name>
    <dbReference type="NCBI Taxonomy" id="218673"/>
    <lineage>
        <taxon>Bacteria</taxon>
        <taxon>Pseudomonadati</taxon>
        <taxon>Pseudomonadota</taxon>
        <taxon>Alphaproteobacteria</taxon>
        <taxon>Rhodobacterales</taxon>
        <taxon>Roseobacteraceae</taxon>
        <taxon>Sulfitobacter</taxon>
    </lineage>
</organism>
<dbReference type="Proteomes" id="UP000831019">
    <property type="component" value="Chromosome"/>
</dbReference>
<reference evidence="2" key="1">
    <citation type="journal article" date="2022" name="Microorganisms">
        <title>Beyond the ABCs#Discovery of Three New Plasmid Types in Rhodobacterales (RepQ, RepY, RepW).</title>
        <authorList>
            <person name="Freese H.M."/>
            <person name="Ringel V."/>
            <person name="Overmann J."/>
            <person name="Petersen J."/>
        </authorList>
    </citation>
    <scope>NUCLEOTIDE SEQUENCE [LARGE SCALE GENOMIC DNA]</scope>
    <source>
        <strain evidence="2">DSM 109990</strain>
    </source>
</reference>
<sequence length="210" mass="23284">MLNILRFTITVGAVGIGCSMASAKGAACVSIENDIARLACFDEAYQQERPSELSPEEAVDALSKLVYIDTPRELLVLTRGSEPCAIRAHYEGLLPYSGRELPYQMVSSVNLSTVERFGKWRGVRDFANGIRGIIAYTGRESTGSWSSKIMRWPIDKGSSRKDVNFYTLPQTESYEGRDAAFFLLVNEYRPDAAKIEEALEAAVLACRPKE</sequence>
<gene>
    <name evidence="1" type="ORF">DSM109990_01283</name>
</gene>
<accession>A0ABY3ZII6</accession>
<evidence type="ECO:0000313" key="2">
    <source>
        <dbReference type="Proteomes" id="UP000831019"/>
    </source>
</evidence>
<protein>
    <submittedName>
        <fullName evidence="1">Uncharacterized protein</fullName>
    </submittedName>
</protein>
<keyword evidence="2" id="KW-1185">Reference proteome</keyword>